<dbReference type="Pfam" id="PF13692">
    <property type="entry name" value="Glyco_trans_1_4"/>
    <property type="match status" value="1"/>
</dbReference>
<dbReference type="InterPro" id="IPR050194">
    <property type="entry name" value="Glycosyltransferase_grp1"/>
</dbReference>
<evidence type="ECO:0000313" key="3">
    <source>
        <dbReference type="Proteomes" id="UP001501757"/>
    </source>
</evidence>
<dbReference type="Proteomes" id="UP001501757">
    <property type="component" value="Unassembled WGS sequence"/>
</dbReference>
<dbReference type="PANTHER" id="PTHR45947">
    <property type="entry name" value="SULFOQUINOVOSYL TRANSFERASE SQD2"/>
    <property type="match status" value="1"/>
</dbReference>
<keyword evidence="3" id="KW-1185">Reference proteome</keyword>
<dbReference type="SUPFAM" id="SSF53756">
    <property type="entry name" value="UDP-Glycosyltransferase/glycogen phosphorylase"/>
    <property type="match status" value="1"/>
</dbReference>
<evidence type="ECO:0000259" key="1">
    <source>
        <dbReference type="Pfam" id="PF13439"/>
    </source>
</evidence>
<dbReference type="CDD" id="cd03801">
    <property type="entry name" value="GT4_PimA-like"/>
    <property type="match status" value="1"/>
</dbReference>
<organism evidence="2 3">
    <name type="scientific">Bowmanella denitrificans</name>
    <dbReference type="NCBI Taxonomy" id="366582"/>
    <lineage>
        <taxon>Bacteria</taxon>
        <taxon>Pseudomonadati</taxon>
        <taxon>Pseudomonadota</taxon>
        <taxon>Gammaproteobacteria</taxon>
        <taxon>Alteromonadales</taxon>
        <taxon>Alteromonadaceae</taxon>
        <taxon>Bowmanella</taxon>
    </lineage>
</organism>
<dbReference type="EMBL" id="BAAAEI010000001">
    <property type="protein sequence ID" value="GAA0340112.1"/>
    <property type="molecule type" value="Genomic_DNA"/>
</dbReference>
<reference evidence="2 3" key="1">
    <citation type="journal article" date="2019" name="Int. J. Syst. Evol. Microbiol.">
        <title>The Global Catalogue of Microorganisms (GCM) 10K type strain sequencing project: providing services to taxonomists for standard genome sequencing and annotation.</title>
        <authorList>
            <consortium name="The Broad Institute Genomics Platform"/>
            <consortium name="The Broad Institute Genome Sequencing Center for Infectious Disease"/>
            <person name="Wu L."/>
            <person name="Ma J."/>
        </authorList>
    </citation>
    <scope>NUCLEOTIDE SEQUENCE [LARGE SCALE GENOMIC DNA]</scope>
    <source>
        <strain evidence="2 3">JCM 13378</strain>
    </source>
</reference>
<dbReference type="PANTHER" id="PTHR45947:SF13">
    <property type="entry name" value="TRANSFERASE"/>
    <property type="match status" value="1"/>
</dbReference>
<accession>A0ABN0WK31</accession>
<dbReference type="RefSeq" id="WP_343840330.1">
    <property type="nucleotide sequence ID" value="NZ_BAAAEI010000001.1"/>
</dbReference>
<sequence>MYQVLIIQDVLKQYRVPLFTRLHDKLAAADIQLTVAFARPDKNEQLKQDNCLEPPADFYRLIPVLRFGRITLHRVSNLNQYDLVIVEQANRHLLNYWLLLRRRFSSRTRLAWWGHGFHHQGQHYGWRDKLKSRLINKADWFFAYTAKVAEHVEQAGMPAGQVSALNNSIDTYEFARQVAALRQTGTQQSGTLLYCGALYEQKRLDLLLDTAERLFAQGILQKLIVLGHGPLAHLMTPRAWLDYRGPCFGKDKARAYAEAALVMNPGLTGLAILDAFAAGLPYITCDLPYHSPEIAYLEPNVNGQLVEPDAQALCDATAALLMDKDRYTQQCHNAYLSSEKYSIDAMVSKFAAGIQACLQPRNQP</sequence>
<proteinExistence type="predicted"/>
<protein>
    <recommendedName>
        <fullName evidence="1">Glycosyltransferase subfamily 4-like N-terminal domain-containing protein</fullName>
    </recommendedName>
</protein>
<feature type="domain" description="Glycosyltransferase subfamily 4-like N-terminal" evidence="1">
    <location>
        <begin position="21"/>
        <end position="171"/>
    </location>
</feature>
<evidence type="ECO:0000313" key="2">
    <source>
        <dbReference type="EMBL" id="GAA0340112.1"/>
    </source>
</evidence>
<gene>
    <name evidence="2" type="ORF">GCM10009092_00790</name>
</gene>
<comment type="caution">
    <text evidence="2">The sequence shown here is derived from an EMBL/GenBank/DDBJ whole genome shotgun (WGS) entry which is preliminary data.</text>
</comment>
<dbReference type="Pfam" id="PF13439">
    <property type="entry name" value="Glyco_transf_4"/>
    <property type="match status" value="1"/>
</dbReference>
<dbReference type="InterPro" id="IPR028098">
    <property type="entry name" value="Glyco_trans_4-like_N"/>
</dbReference>
<dbReference type="Gene3D" id="3.40.50.2000">
    <property type="entry name" value="Glycogen Phosphorylase B"/>
    <property type="match status" value="2"/>
</dbReference>
<name>A0ABN0WK31_9ALTE</name>